<evidence type="ECO:0000259" key="10">
    <source>
        <dbReference type="PROSITE" id="PS50235"/>
    </source>
</evidence>
<comment type="similarity">
    <text evidence="2 8">Belongs to the peptidase C19 family.</text>
</comment>
<keyword evidence="5 8" id="KW-0378">Hydrolase</keyword>
<dbReference type="Proteomes" id="UP001374584">
    <property type="component" value="Unassembled WGS sequence"/>
</dbReference>
<name>A0AAN9R919_PHACN</name>
<dbReference type="AlphaFoldDB" id="A0AAN9R919"/>
<dbReference type="PROSITE" id="PS00972">
    <property type="entry name" value="USP_1"/>
    <property type="match status" value="1"/>
</dbReference>
<dbReference type="GO" id="GO:0006508">
    <property type="term" value="P:proteolysis"/>
    <property type="evidence" value="ECO:0007669"/>
    <property type="project" value="UniProtKB-KW"/>
</dbReference>
<dbReference type="InterPro" id="IPR001394">
    <property type="entry name" value="Peptidase_C19_UCH"/>
</dbReference>
<evidence type="ECO:0000313" key="12">
    <source>
        <dbReference type="Proteomes" id="UP001374584"/>
    </source>
</evidence>
<accession>A0AAN9R919</accession>
<dbReference type="PROSITE" id="PS00973">
    <property type="entry name" value="USP_2"/>
    <property type="match status" value="1"/>
</dbReference>
<dbReference type="InterPro" id="IPR038765">
    <property type="entry name" value="Papain-like_cys_pep_sf"/>
</dbReference>
<feature type="domain" description="USP" evidence="10">
    <location>
        <begin position="131"/>
        <end position="435"/>
    </location>
</feature>
<keyword evidence="6 8" id="KW-0788">Thiol protease</keyword>
<dbReference type="EMBL" id="JAYMYR010000004">
    <property type="protein sequence ID" value="KAK7366935.1"/>
    <property type="molecule type" value="Genomic_DNA"/>
</dbReference>
<dbReference type="EC" id="3.4.19.12" evidence="8"/>
<sequence>MCFSLSSPAKSAEGPVEVSPPTNFFPETLCPSESVGGCCDHSGQLSAVGQSTLLVGYGVGGEGAAQEDSNTASQFRQLNNDSTLPLASCSPVSAVAPESWVTTQGNWLLDENEGSMGTESVYEFGPSNMGAGLSNLGNTCFLNAILQCFTHTVPLVQGIRACTHNFPCDGHMDRFCVICTFRDQVERSLAASGRTLSPLKFVNNLSYFSSGFRRYQQEDAHEFMQCALDKLERCFLDLKKTDLNFEEDNIVQKVFGGRLISKLQCCSCGRTSDTYEPLIDMSLEIENVDSLPSALESFTKVEKIDANFRCDSCKEEVSMEKQLMLDMTPSVAAFHLKRFKADGILVEKIDKHIDFPLELDLQPYTISNQNNDVLMKYDLYAIVVHTGFSSTSGHYFCFVRSGPDTWHKLDDSMVTEVSGDSVLSQEAYILFYARQGTPWFSSIMESQKQCLDPNISSTSPTSVLDIGDGISKSNPNLIPSTERGGAGESKGCSEPGFDYFIPDEPTFSETNDAKDATHGRGQFLCGPNQESIYFHSSSKDVETQKLFRNRVTLDGRPMFDGKSYTENASLDNNYDCEEVVDFRESGGACSLSLPLPPPTSPLDNASDKFRISRDNSKKESKQSRKRPLNQCNENPERREAVKYLNKTGPRREALLKYVARDEVSDKRRKMDSLQCKKTTSLDRKKSNQTSVSRPVAAGISQ</sequence>
<proteinExistence type="inferred from homology"/>
<organism evidence="11 12">
    <name type="scientific">Phaseolus coccineus</name>
    <name type="common">Scarlet runner bean</name>
    <name type="synonym">Phaseolus multiflorus</name>
    <dbReference type="NCBI Taxonomy" id="3886"/>
    <lineage>
        <taxon>Eukaryota</taxon>
        <taxon>Viridiplantae</taxon>
        <taxon>Streptophyta</taxon>
        <taxon>Embryophyta</taxon>
        <taxon>Tracheophyta</taxon>
        <taxon>Spermatophyta</taxon>
        <taxon>Magnoliopsida</taxon>
        <taxon>eudicotyledons</taxon>
        <taxon>Gunneridae</taxon>
        <taxon>Pentapetalae</taxon>
        <taxon>rosids</taxon>
        <taxon>fabids</taxon>
        <taxon>Fabales</taxon>
        <taxon>Fabaceae</taxon>
        <taxon>Papilionoideae</taxon>
        <taxon>50 kb inversion clade</taxon>
        <taxon>NPAAA clade</taxon>
        <taxon>indigoferoid/millettioid clade</taxon>
        <taxon>Phaseoleae</taxon>
        <taxon>Phaseolus</taxon>
    </lineage>
</organism>
<feature type="compositionally biased region" description="Basic and acidic residues" evidence="9">
    <location>
        <begin position="605"/>
        <end position="622"/>
    </location>
</feature>
<dbReference type="Gene3D" id="3.90.70.10">
    <property type="entry name" value="Cysteine proteinases"/>
    <property type="match status" value="1"/>
</dbReference>
<keyword evidence="4 8" id="KW-0833">Ubl conjugation pathway</keyword>
<feature type="region of interest" description="Disordered" evidence="9">
    <location>
        <begin position="660"/>
        <end position="701"/>
    </location>
</feature>
<dbReference type="PROSITE" id="PS50235">
    <property type="entry name" value="USP_3"/>
    <property type="match status" value="1"/>
</dbReference>
<evidence type="ECO:0000256" key="6">
    <source>
        <dbReference type="ARBA" id="ARBA00022807"/>
    </source>
</evidence>
<evidence type="ECO:0000256" key="4">
    <source>
        <dbReference type="ARBA" id="ARBA00022786"/>
    </source>
</evidence>
<evidence type="ECO:0000256" key="8">
    <source>
        <dbReference type="RuleBase" id="RU366025"/>
    </source>
</evidence>
<reference evidence="11 12" key="1">
    <citation type="submission" date="2024-01" db="EMBL/GenBank/DDBJ databases">
        <title>The genomes of 5 underutilized Papilionoideae crops provide insights into root nodulation and disease resistanc.</title>
        <authorList>
            <person name="Jiang F."/>
        </authorList>
    </citation>
    <scope>NUCLEOTIDE SEQUENCE [LARGE SCALE GENOMIC DNA]</scope>
    <source>
        <strain evidence="11">JINMINGXINNONG_FW02</strain>
        <tissue evidence="11">Leaves</tissue>
    </source>
</reference>
<evidence type="ECO:0000256" key="2">
    <source>
        <dbReference type="ARBA" id="ARBA00009085"/>
    </source>
</evidence>
<dbReference type="GO" id="GO:0016579">
    <property type="term" value="P:protein deubiquitination"/>
    <property type="evidence" value="ECO:0007669"/>
    <property type="project" value="InterPro"/>
</dbReference>
<dbReference type="FunFam" id="3.90.70.10:FF:000116">
    <property type="entry name" value="Ubiquitin carboxyl-terminal hydrolase 20"/>
    <property type="match status" value="1"/>
</dbReference>
<feature type="region of interest" description="Disordered" evidence="9">
    <location>
        <begin position="591"/>
        <end position="637"/>
    </location>
</feature>
<keyword evidence="12" id="KW-1185">Reference proteome</keyword>
<dbReference type="SUPFAM" id="SSF54001">
    <property type="entry name" value="Cysteine proteinases"/>
    <property type="match status" value="1"/>
</dbReference>
<dbReference type="PANTHER" id="PTHR24006">
    <property type="entry name" value="UBIQUITIN CARBOXYL-TERMINAL HYDROLASE"/>
    <property type="match status" value="1"/>
</dbReference>
<dbReference type="InterPro" id="IPR050164">
    <property type="entry name" value="Peptidase_C19"/>
</dbReference>
<dbReference type="GO" id="GO:0005634">
    <property type="term" value="C:nucleus"/>
    <property type="evidence" value="ECO:0007669"/>
    <property type="project" value="TreeGrafter"/>
</dbReference>
<evidence type="ECO:0000256" key="7">
    <source>
        <dbReference type="ARBA" id="ARBA00037450"/>
    </source>
</evidence>
<evidence type="ECO:0000256" key="3">
    <source>
        <dbReference type="ARBA" id="ARBA00022670"/>
    </source>
</evidence>
<comment type="catalytic activity">
    <reaction evidence="1 8">
        <text>Thiol-dependent hydrolysis of ester, thioester, amide, peptide and isopeptide bonds formed by the C-terminal Gly of ubiquitin (a 76-residue protein attached to proteins as an intracellular targeting signal).</text>
        <dbReference type="EC" id="3.4.19.12"/>
    </reaction>
</comment>
<protein>
    <recommendedName>
        <fullName evidence="8">Ubiquitin carboxyl-terminal hydrolase</fullName>
        <ecNumber evidence="8">3.4.19.12</ecNumber>
    </recommendedName>
</protein>
<evidence type="ECO:0000256" key="5">
    <source>
        <dbReference type="ARBA" id="ARBA00022801"/>
    </source>
</evidence>
<dbReference type="GO" id="GO:0004843">
    <property type="term" value="F:cysteine-type deubiquitinase activity"/>
    <property type="evidence" value="ECO:0007669"/>
    <property type="project" value="UniProtKB-UniRule"/>
</dbReference>
<comment type="caution">
    <text evidence="11">The sequence shown here is derived from an EMBL/GenBank/DDBJ whole genome shotgun (WGS) entry which is preliminary data.</text>
</comment>
<dbReference type="InterPro" id="IPR028889">
    <property type="entry name" value="USP"/>
</dbReference>
<comment type="function">
    <text evidence="7 8">Recognizes and hydrolyzes the peptide bond at the C-terminal Gly of ubiquitin. Involved in the processing of poly-ubiquitin precursors as well as that of ubiquitinated proteins.</text>
</comment>
<evidence type="ECO:0000256" key="9">
    <source>
        <dbReference type="SAM" id="MobiDB-lite"/>
    </source>
</evidence>
<evidence type="ECO:0000256" key="1">
    <source>
        <dbReference type="ARBA" id="ARBA00000707"/>
    </source>
</evidence>
<gene>
    <name evidence="11" type="ORF">VNO80_08938</name>
</gene>
<feature type="compositionally biased region" description="Basic and acidic residues" evidence="9">
    <location>
        <begin position="660"/>
        <end position="671"/>
    </location>
</feature>
<keyword evidence="3 8" id="KW-0645">Protease</keyword>
<dbReference type="PANTHER" id="PTHR24006:SF747">
    <property type="entry name" value="UBIQUITIN CARBOXYL-TERMINAL HYDROLASE 20"/>
    <property type="match status" value="1"/>
</dbReference>
<evidence type="ECO:0000313" key="11">
    <source>
        <dbReference type="EMBL" id="KAK7366935.1"/>
    </source>
</evidence>
<dbReference type="GO" id="GO:0005829">
    <property type="term" value="C:cytosol"/>
    <property type="evidence" value="ECO:0007669"/>
    <property type="project" value="TreeGrafter"/>
</dbReference>
<dbReference type="Pfam" id="PF00443">
    <property type="entry name" value="UCH"/>
    <property type="match status" value="1"/>
</dbReference>
<dbReference type="InterPro" id="IPR018200">
    <property type="entry name" value="USP_CS"/>
</dbReference>